<dbReference type="AlphaFoldDB" id="A0A5E6MIZ3"/>
<feature type="domain" description="Core" evidence="1">
    <location>
        <begin position="1"/>
        <end position="96"/>
    </location>
</feature>
<keyword evidence="3" id="KW-1185">Reference proteome</keyword>
<evidence type="ECO:0000259" key="1">
    <source>
        <dbReference type="Pfam" id="PF01521"/>
    </source>
</evidence>
<dbReference type="EMBL" id="CABFVA020000038">
    <property type="protein sequence ID" value="VVM06036.1"/>
    <property type="molecule type" value="Genomic_DNA"/>
</dbReference>
<organism evidence="2 3">
    <name type="scientific">Methylacidimicrobium tartarophylax</name>
    <dbReference type="NCBI Taxonomy" id="1041768"/>
    <lineage>
        <taxon>Bacteria</taxon>
        <taxon>Pseudomonadati</taxon>
        <taxon>Verrucomicrobiota</taxon>
        <taxon>Methylacidimicrobium</taxon>
    </lineage>
</organism>
<dbReference type="OrthoDB" id="7569455at2"/>
<dbReference type="Pfam" id="PF01521">
    <property type="entry name" value="Fe-S_biosyn"/>
    <property type="match status" value="1"/>
</dbReference>
<dbReference type="SUPFAM" id="SSF89360">
    <property type="entry name" value="HesB-like domain"/>
    <property type="match status" value="1"/>
</dbReference>
<evidence type="ECO:0000313" key="2">
    <source>
        <dbReference type="EMBL" id="VVM06036.1"/>
    </source>
</evidence>
<evidence type="ECO:0000313" key="3">
    <source>
        <dbReference type="Proteomes" id="UP000334923"/>
    </source>
</evidence>
<dbReference type="RefSeq" id="WP_142659825.1">
    <property type="nucleotide sequence ID" value="NZ_CABFVA020000038.1"/>
</dbReference>
<name>A0A5E6MIZ3_9BACT</name>
<dbReference type="Proteomes" id="UP000334923">
    <property type="component" value="Unassembled WGS sequence"/>
</dbReference>
<reference evidence="2 3" key="1">
    <citation type="submission" date="2019-09" db="EMBL/GenBank/DDBJ databases">
        <authorList>
            <person name="Cremers G."/>
        </authorList>
    </citation>
    <scope>NUCLEOTIDE SEQUENCE [LARGE SCALE GENOMIC DNA]</scope>
    <source>
        <strain evidence="2">4A</strain>
    </source>
</reference>
<dbReference type="InterPro" id="IPR000361">
    <property type="entry name" value="ATAP_core_dom"/>
</dbReference>
<proteinExistence type="predicted"/>
<gene>
    <name evidence="2" type="primary">iscA</name>
    <name evidence="2" type="ORF">MAMT_00920</name>
</gene>
<dbReference type="InterPro" id="IPR035903">
    <property type="entry name" value="HesB-like_dom_sf"/>
</dbReference>
<accession>A0A5E6MIZ3</accession>
<sequence length="119" mass="12160">MKITLTPRAEAFIQKMIRMGGGGSPGAGMRLTASPGGCSGLATEFTIEPGPRTGDAIWEGKGCRIFVPPESQPLLQEAILHFVENPMETRLIVLSGPSGNCACSQEAASAAAGTASKGG</sequence>
<protein>
    <submittedName>
        <fullName evidence="2">Iron-binding protein IscA</fullName>
    </submittedName>
</protein>
<dbReference type="Gene3D" id="2.60.300.12">
    <property type="entry name" value="HesB-like domain"/>
    <property type="match status" value="1"/>
</dbReference>